<name>A0A8H7RIY1_9FUNG</name>
<feature type="non-terminal residue" evidence="2">
    <location>
        <position position="1"/>
    </location>
</feature>
<feature type="compositionally biased region" description="Basic and acidic residues" evidence="1">
    <location>
        <begin position="1"/>
        <end position="10"/>
    </location>
</feature>
<reference evidence="2 3" key="1">
    <citation type="submission" date="2020-12" db="EMBL/GenBank/DDBJ databases">
        <title>Metabolic potential, ecology and presence of endohyphal bacteria is reflected in genomic diversity of Mucoromycotina.</title>
        <authorList>
            <person name="Muszewska A."/>
            <person name="Okrasinska A."/>
            <person name="Steczkiewicz K."/>
            <person name="Drgas O."/>
            <person name="Orlowska M."/>
            <person name="Perlinska-Lenart U."/>
            <person name="Aleksandrzak-Piekarczyk T."/>
            <person name="Szatraj K."/>
            <person name="Zielenkiewicz U."/>
            <person name="Pilsyk S."/>
            <person name="Malc E."/>
            <person name="Mieczkowski P."/>
            <person name="Kruszewska J.S."/>
            <person name="Biernat P."/>
            <person name="Pawlowska J."/>
        </authorList>
    </citation>
    <scope>NUCLEOTIDE SEQUENCE [LARGE SCALE GENOMIC DNA]</scope>
    <source>
        <strain evidence="2 3">CBS 142.35</strain>
    </source>
</reference>
<evidence type="ECO:0000256" key="1">
    <source>
        <dbReference type="SAM" id="MobiDB-lite"/>
    </source>
</evidence>
<comment type="caution">
    <text evidence="2">The sequence shown here is derived from an EMBL/GenBank/DDBJ whole genome shotgun (WGS) entry which is preliminary data.</text>
</comment>
<evidence type="ECO:0000313" key="3">
    <source>
        <dbReference type="Proteomes" id="UP000646827"/>
    </source>
</evidence>
<dbReference type="AlphaFoldDB" id="A0A8H7RIY1"/>
<dbReference type="Proteomes" id="UP000646827">
    <property type="component" value="Unassembled WGS sequence"/>
</dbReference>
<feature type="region of interest" description="Disordered" evidence="1">
    <location>
        <begin position="1"/>
        <end position="87"/>
    </location>
</feature>
<gene>
    <name evidence="2" type="ORF">INT45_006306</name>
</gene>
<keyword evidence="3" id="KW-1185">Reference proteome</keyword>
<organism evidence="2 3">
    <name type="scientific">Circinella minor</name>
    <dbReference type="NCBI Taxonomy" id="1195481"/>
    <lineage>
        <taxon>Eukaryota</taxon>
        <taxon>Fungi</taxon>
        <taxon>Fungi incertae sedis</taxon>
        <taxon>Mucoromycota</taxon>
        <taxon>Mucoromycotina</taxon>
        <taxon>Mucoromycetes</taxon>
        <taxon>Mucorales</taxon>
        <taxon>Lichtheimiaceae</taxon>
        <taxon>Circinella</taxon>
    </lineage>
</organism>
<dbReference type="EMBL" id="JAEPRB010000823">
    <property type="protein sequence ID" value="KAG2211413.1"/>
    <property type="molecule type" value="Genomic_DNA"/>
</dbReference>
<sequence>MNHEQQESRQRQRRTQCMCGSTTHLNRNDRDCPSNRRNNNNERNVRPRIDLSNNDPILCPNSGSTTHSDPSHAECTSTNINSNNNNDNLMQEQLENLEEEDNGAVLYPASTPVFPPPFPTRRCPKCGSPSYFRATSGNCPFNRQNAVSEHGAQFRIFCQDHFKPENILGYNICYTQQSRFYRRHIFPRMNSPCPSCGAQMWINERLTASSLTNPRFGLCCLSGKINLPIPRSPPQELLDLITNHNPTNALSVQFHTIIRAYNSLFASAPVCANYDPQL</sequence>
<evidence type="ECO:0000313" key="2">
    <source>
        <dbReference type="EMBL" id="KAG2211413.1"/>
    </source>
</evidence>
<feature type="compositionally biased region" description="Polar residues" evidence="1">
    <location>
        <begin position="51"/>
        <end position="78"/>
    </location>
</feature>
<dbReference type="OrthoDB" id="2289155at2759"/>
<proteinExistence type="predicted"/>
<protein>
    <submittedName>
        <fullName evidence="2">Uncharacterized protein</fullName>
    </submittedName>
</protein>
<accession>A0A8H7RIY1</accession>
<feature type="compositionally biased region" description="Basic and acidic residues" evidence="1">
    <location>
        <begin position="26"/>
        <end position="49"/>
    </location>
</feature>